<dbReference type="Pfam" id="PF01381">
    <property type="entry name" value="HTH_3"/>
    <property type="match status" value="1"/>
</dbReference>
<dbReference type="Gene3D" id="1.10.260.40">
    <property type="entry name" value="lambda repressor-like DNA-binding domains"/>
    <property type="match status" value="1"/>
</dbReference>
<dbReference type="PROSITE" id="PS50943">
    <property type="entry name" value="HTH_CROC1"/>
    <property type="match status" value="1"/>
</dbReference>
<dbReference type="OrthoDB" id="2044565at2"/>
<dbReference type="CDD" id="cd00093">
    <property type="entry name" value="HTH_XRE"/>
    <property type="match status" value="1"/>
</dbReference>
<name>A0A1I3LP72_9SPIR</name>
<evidence type="ECO:0000259" key="1">
    <source>
        <dbReference type="PROSITE" id="PS50943"/>
    </source>
</evidence>
<dbReference type="EMBL" id="FORI01000007">
    <property type="protein sequence ID" value="SFI86482.1"/>
    <property type="molecule type" value="Genomic_DNA"/>
</dbReference>
<accession>A0A1I3LP72</accession>
<protein>
    <submittedName>
        <fullName evidence="2">DNA-binding transcriptional regulator, XRE-family HTH domain</fullName>
    </submittedName>
</protein>
<gene>
    <name evidence="2" type="ORF">SAMN04487775_107110</name>
</gene>
<dbReference type="AlphaFoldDB" id="A0A1I3LP72"/>
<evidence type="ECO:0000313" key="3">
    <source>
        <dbReference type="Proteomes" id="UP000182737"/>
    </source>
</evidence>
<reference evidence="3" key="1">
    <citation type="submission" date="2016-10" db="EMBL/GenBank/DDBJ databases">
        <authorList>
            <person name="Varghese N."/>
            <person name="Submissions S."/>
        </authorList>
    </citation>
    <scope>NUCLEOTIDE SEQUENCE [LARGE SCALE GENOMIC DNA]</scope>
    <source>
        <strain evidence="3">XBD1002</strain>
    </source>
</reference>
<sequence length="100" mass="11495">MKQTFDSKHFLNPVILPSETANNISNYIKASNLKIKDLQNLFGFEQPQAIYNWRSGKDLPSIDNLVKLAHFLNTTVDTLIAVDLRENEAVYDVPDEFQIR</sequence>
<keyword evidence="2" id="KW-0238">DNA-binding</keyword>
<dbReference type="InterPro" id="IPR010982">
    <property type="entry name" value="Lambda_DNA-bd_dom_sf"/>
</dbReference>
<dbReference type="Proteomes" id="UP000182737">
    <property type="component" value="Unassembled WGS sequence"/>
</dbReference>
<proteinExistence type="predicted"/>
<keyword evidence="3" id="KW-1185">Reference proteome</keyword>
<dbReference type="InterPro" id="IPR001387">
    <property type="entry name" value="Cro/C1-type_HTH"/>
</dbReference>
<dbReference type="RefSeq" id="WP_083425763.1">
    <property type="nucleotide sequence ID" value="NZ_FORI01000007.1"/>
</dbReference>
<dbReference type="SUPFAM" id="SSF47413">
    <property type="entry name" value="lambda repressor-like DNA-binding domains"/>
    <property type="match status" value="1"/>
</dbReference>
<feature type="domain" description="HTH cro/C1-type" evidence="1">
    <location>
        <begin position="24"/>
        <end position="79"/>
    </location>
</feature>
<evidence type="ECO:0000313" key="2">
    <source>
        <dbReference type="EMBL" id="SFI86482.1"/>
    </source>
</evidence>
<organism evidence="2 3">
    <name type="scientific">Treponema bryantii</name>
    <dbReference type="NCBI Taxonomy" id="163"/>
    <lineage>
        <taxon>Bacteria</taxon>
        <taxon>Pseudomonadati</taxon>
        <taxon>Spirochaetota</taxon>
        <taxon>Spirochaetia</taxon>
        <taxon>Spirochaetales</taxon>
        <taxon>Treponemataceae</taxon>
        <taxon>Treponema</taxon>
    </lineage>
</organism>
<dbReference type="GO" id="GO:0003677">
    <property type="term" value="F:DNA binding"/>
    <property type="evidence" value="ECO:0007669"/>
    <property type="project" value="UniProtKB-KW"/>
</dbReference>
<dbReference type="SMART" id="SM00530">
    <property type="entry name" value="HTH_XRE"/>
    <property type="match status" value="1"/>
</dbReference>